<protein>
    <submittedName>
        <fullName evidence="6">TetR/AcrR family transcriptional regulator</fullName>
    </submittedName>
</protein>
<proteinExistence type="predicted"/>
<keyword evidence="2 4" id="KW-0238">DNA-binding</keyword>
<comment type="caution">
    <text evidence="6">The sequence shown here is derived from an EMBL/GenBank/DDBJ whole genome shotgun (WGS) entry which is preliminary data.</text>
</comment>
<feature type="domain" description="HTH tetR-type" evidence="5">
    <location>
        <begin position="6"/>
        <end position="66"/>
    </location>
</feature>
<evidence type="ECO:0000256" key="1">
    <source>
        <dbReference type="ARBA" id="ARBA00023015"/>
    </source>
</evidence>
<dbReference type="SUPFAM" id="SSF48498">
    <property type="entry name" value="Tetracyclin repressor-like, C-terminal domain"/>
    <property type="match status" value="1"/>
</dbReference>
<dbReference type="PANTHER" id="PTHR47506">
    <property type="entry name" value="TRANSCRIPTIONAL REGULATORY PROTEIN"/>
    <property type="match status" value="1"/>
</dbReference>
<dbReference type="SUPFAM" id="SSF46689">
    <property type="entry name" value="Homeodomain-like"/>
    <property type="match status" value="1"/>
</dbReference>
<dbReference type="PANTHER" id="PTHR47506:SF1">
    <property type="entry name" value="HTH-TYPE TRANSCRIPTIONAL REGULATOR YJDC"/>
    <property type="match status" value="1"/>
</dbReference>
<evidence type="ECO:0000313" key="6">
    <source>
        <dbReference type="EMBL" id="NKE70919.1"/>
    </source>
</evidence>
<dbReference type="InterPro" id="IPR011075">
    <property type="entry name" value="TetR_C"/>
</dbReference>
<dbReference type="Gene3D" id="1.10.357.10">
    <property type="entry name" value="Tetracycline Repressor, domain 2"/>
    <property type="match status" value="1"/>
</dbReference>
<dbReference type="Pfam" id="PF00440">
    <property type="entry name" value="TetR_N"/>
    <property type="match status" value="1"/>
</dbReference>
<evidence type="ECO:0000256" key="4">
    <source>
        <dbReference type="PROSITE-ProRule" id="PRU00335"/>
    </source>
</evidence>
<dbReference type="AlphaFoldDB" id="A0A7X6DPG5"/>
<dbReference type="GO" id="GO:0003677">
    <property type="term" value="F:DNA binding"/>
    <property type="evidence" value="ECO:0007669"/>
    <property type="project" value="UniProtKB-UniRule"/>
</dbReference>
<dbReference type="EMBL" id="VTOW01000002">
    <property type="protein sequence ID" value="NKE70919.1"/>
    <property type="molecule type" value="Genomic_DNA"/>
</dbReference>
<accession>A0A7X6DPG5</accession>
<evidence type="ECO:0000313" key="7">
    <source>
        <dbReference type="Proteomes" id="UP000534783"/>
    </source>
</evidence>
<evidence type="ECO:0000256" key="3">
    <source>
        <dbReference type="ARBA" id="ARBA00023163"/>
    </source>
</evidence>
<sequence length="204" mass="22821">MGLKGETTKQKILETACNLFYLRGYNGTSIDDILKAAKVKKGNFYFHFKSKEDLGYAVIDAYAARTIPLLQETLKQDGNPLRRLFSLFRKQDGRMKASQYRGGCPCGNLALELADHHDGFRRQLDAIFDAWAREITLILKQAQKEGTLEETVNPKEMAHLIVAVLEGSTLLAKTKKSGEVYRSCVKSLESLINGSPSKRAAQIH</sequence>
<keyword evidence="7" id="KW-1185">Reference proteome</keyword>
<gene>
    <name evidence="6" type="ORF">MNODULE_09225</name>
</gene>
<dbReference type="InterPro" id="IPR009057">
    <property type="entry name" value="Homeodomain-like_sf"/>
</dbReference>
<dbReference type="InterPro" id="IPR036271">
    <property type="entry name" value="Tet_transcr_reg_TetR-rel_C_sf"/>
</dbReference>
<keyword evidence="3" id="KW-0804">Transcription</keyword>
<evidence type="ECO:0000256" key="2">
    <source>
        <dbReference type="ARBA" id="ARBA00023125"/>
    </source>
</evidence>
<keyword evidence="1" id="KW-0805">Transcription regulation</keyword>
<organism evidence="6 7">
    <name type="scientific">Candidatus Manganitrophus noduliformans</name>
    <dbReference type="NCBI Taxonomy" id="2606439"/>
    <lineage>
        <taxon>Bacteria</taxon>
        <taxon>Pseudomonadati</taxon>
        <taxon>Nitrospirota</taxon>
        <taxon>Nitrospiria</taxon>
        <taxon>Candidatus Troglogloeales</taxon>
        <taxon>Candidatus Manganitrophaceae</taxon>
        <taxon>Candidatus Manganitrophus</taxon>
    </lineage>
</organism>
<dbReference type="PROSITE" id="PS50977">
    <property type="entry name" value="HTH_TETR_2"/>
    <property type="match status" value="1"/>
</dbReference>
<dbReference type="Proteomes" id="UP000534783">
    <property type="component" value="Unassembled WGS sequence"/>
</dbReference>
<name>A0A7X6DPG5_9BACT</name>
<dbReference type="Pfam" id="PF16925">
    <property type="entry name" value="TetR_C_13"/>
    <property type="match status" value="1"/>
</dbReference>
<feature type="DNA-binding region" description="H-T-H motif" evidence="4">
    <location>
        <begin position="29"/>
        <end position="48"/>
    </location>
</feature>
<dbReference type="PRINTS" id="PR00455">
    <property type="entry name" value="HTHTETR"/>
</dbReference>
<dbReference type="InterPro" id="IPR001647">
    <property type="entry name" value="HTH_TetR"/>
</dbReference>
<dbReference type="RefSeq" id="WP_168059269.1">
    <property type="nucleotide sequence ID" value="NZ_VTOW01000002.1"/>
</dbReference>
<evidence type="ECO:0000259" key="5">
    <source>
        <dbReference type="PROSITE" id="PS50977"/>
    </source>
</evidence>
<reference evidence="6 7" key="1">
    <citation type="journal article" date="2020" name="Nature">
        <title>Bacterial chemolithoautotrophy via manganese oxidation.</title>
        <authorList>
            <person name="Yu H."/>
            <person name="Leadbetter J.R."/>
        </authorList>
    </citation>
    <scope>NUCLEOTIDE SEQUENCE [LARGE SCALE GENOMIC DNA]</scope>
    <source>
        <strain evidence="6 7">Mn-1</strain>
    </source>
</reference>